<organism evidence="1 2">
    <name type="scientific">Oedothorax gibbosus</name>
    <dbReference type="NCBI Taxonomy" id="931172"/>
    <lineage>
        <taxon>Eukaryota</taxon>
        <taxon>Metazoa</taxon>
        <taxon>Ecdysozoa</taxon>
        <taxon>Arthropoda</taxon>
        <taxon>Chelicerata</taxon>
        <taxon>Arachnida</taxon>
        <taxon>Araneae</taxon>
        <taxon>Araneomorphae</taxon>
        <taxon>Entelegynae</taxon>
        <taxon>Araneoidea</taxon>
        <taxon>Linyphiidae</taxon>
        <taxon>Erigoninae</taxon>
        <taxon>Oedothorax</taxon>
    </lineage>
</organism>
<evidence type="ECO:0000313" key="2">
    <source>
        <dbReference type="Proteomes" id="UP000827092"/>
    </source>
</evidence>
<accession>A0AAV6TDI5</accession>
<evidence type="ECO:0008006" key="3">
    <source>
        <dbReference type="Google" id="ProtNLM"/>
    </source>
</evidence>
<comment type="caution">
    <text evidence="1">The sequence shown here is derived from an EMBL/GenBank/DDBJ whole genome shotgun (WGS) entry which is preliminary data.</text>
</comment>
<dbReference type="Proteomes" id="UP000827092">
    <property type="component" value="Unassembled WGS sequence"/>
</dbReference>
<proteinExistence type="predicted"/>
<reference evidence="1 2" key="1">
    <citation type="journal article" date="2022" name="Nat. Ecol. Evol.">
        <title>A masculinizing supergene underlies an exaggerated male reproductive morph in a spider.</title>
        <authorList>
            <person name="Hendrickx F."/>
            <person name="De Corte Z."/>
            <person name="Sonet G."/>
            <person name="Van Belleghem S.M."/>
            <person name="Kostlbacher S."/>
            <person name="Vangestel C."/>
        </authorList>
    </citation>
    <scope>NUCLEOTIDE SEQUENCE [LARGE SCALE GENOMIC DNA]</scope>
    <source>
        <strain evidence="1">W744_W776</strain>
    </source>
</reference>
<keyword evidence="2" id="KW-1185">Reference proteome</keyword>
<dbReference type="AlphaFoldDB" id="A0AAV6TDI5"/>
<name>A0AAV6TDI5_9ARAC</name>
<evidence type="ECO:0000313" key="1">
    <source>
        <dbReference type="EMBL" id="KAG8155994.1"/>
    </source>
</evidence>
<sequence>MLLVGPLPSRLSFSASGPAPCRAAPSGKFFSGEFGAFYERGAAGVELNAVRGANSTRLRPFLPLFFPPPAEICSGGRGDQNRLPRVRRFVFYFMAIFLGQYKNRGP</sequence>
<dbReference type="EMBL" id="JAFNEN010006403">
    <property type="protein sequence ID" value="KAG8155994.1"/>
    <property type="molecule type" value="Genomic_DNA"/>
</dbReference>
<gene>
    <name evidence="1" type="ORF">JTE90_015235</name>
</gene>
<protein>
    <recommendedName>
        <fullName evidence="3">Secreted protein</fullName>
    </recommendedName>
</protein>